<dbReference type="EMBL" id="KV442062">
    <property type="protein sequence ID" value="OAQ26885.1"/>
    <property type="molecule type" value="Genomic_DNA"/>
</dbReference>
<dbReference type="SUPFAM" id="SSF46934">
    <property type="entry name" value="UBA-like"/>
    <property type="match status" value="1"/>
</dbReference>
<dbReference type="Pfam" id="PF00889">
    <property type="entry name" value="EF_TS"/>
    <property type="match status" value="1"/>
</dbReference>
<feature type="transmembrane region" description="Helical" evidence="5">
    <location>
        <begin position="12"/>
        <end position="35"/>
    </location>
</feature>
<feature type="domain" description="Translation elongation factor EFTs/EF1B dimerisation" evidence="6">
    <location>
        <begin position="158"/>
        <end position="333"/>
    </location>
</feature>
<dbReference type="SUPFAM" id="SSF54713">
    <property type="entry name" value="Elongation factor Ts (EF-Ts), dimerisation domain"/>
    <property type="match status" value="1"/>
</dbReference>
<evidence type="ECO:0000256" key="2">
    <source>
        <dbReference type="ARBA" id="ARBA00022768"/>
    </source>
</evidence>
<proteinExistence type="inferred from homology"/>
<keyword evidence="2 4" id="KW-0251">Elongation factor</keyword>
<evidence type="ECO:0000256" key="3">
    <source>
        <dbReference type="ARBA" id="ARBA00022917"/>
    </source>
</evidence>
<name>A0A197JNZ9_9FUNG</name>
<keyword evidence="3 4" id="KW-0648">Protein biosynthesis</keyword>
<evidence type="ECO:0000256" key="1">
    <source>
        <dbReference type="ARBA" id="ARBA00005532"/>
    </source>
</evidence>
<dbReference type="GO" id="GO:0003746">
    <property type="term" value="F:translation elongation factor activity"/>
    <property type="evidence" value="ECO:0007669"/>
    <property type="project" value="UniProtKB-UniRule"/>
</dbReference>
<comment type="similarity">
    <text evidence="1 4">Belongs to the EF-Ts family.</text>
</comment>
<dbReference type="InterPro" id="IPR036402">
    <property type="entry name" value="EF-Ts_dimer_sf"/>
</dbReference>
<dbReference type="GO" id="GO:0005739">
    <property type="term" value="C:mitochondrion"/>
    <property type="evidence" value="ECO:0007669"/>
    <property type="project" value="UniProtKB-SubCell"/>
</dbReference>
<keyword evidence="5" id="KW-0812">Transmembrane</keyword>
<sequence length="409" mass="44414">MNMLPEREGRGIFLWANQSIHFSLTLFFFLFSPLLHSPPSSPNPTNTMLRSLLRVSSASVPRTFPSTLITRHASTTPAIKPNIKMLADIRKTIEGISMMKAKEALIQTNNDFEKALEWVREDEAKAGIKKAEKLKDRQALEGLIGVVVGEVGDHGNRGAIVELNCETDFVSRNDLFKGLVSQIASTALLVVDGPSTPTEGQKGLVQDVAVADLLQAPILPDPTPAAAGSTPAAHEFATVQESITKMIAKLGENISLRRCAVVHLPENQRGMVLTGGATHGGDKHPYAGKMGALSVMTLVSKQGGSKKVTPSEAVTTLSRQLTRHLIASPSITIHQEDCKIPLEVSNGGHAPPEEVDAWLDERQVLAKVAKEEGLRIKVVDALRWERGEGMVKAETVDFAEEVRRQIENK</sequence>
<organism evidence="7 8">
    <name type="scientific">Linnemannia elongata AG-77</name>
    <dbReference type="NCBI Taxonomy" id="1314771"/>
    <lineage>
        <taxon>Eukaryota</taxon>
        <taxon>Fungi</taxon>
        <taxon>Fungi incertae sedis</taxon>
        <taxon>Mucoromycota</taxon>
        <taxon>Mortierellomycotina</taxon>
        <taxon>Mortierellomycetes</taxon>
        <taxon>Mortierellales</taxon>
        <taxon>Mortierellaceae</taxon>
        <taxon>Linnemannia</taxon>
    </lineage>
</organism>
<dbReference type="Gene3D" id="1.10.8.10">
    <property type="entry name" value="DNA helicase RuvA subunit, C-terminal domain"/>
    <property type="match status" value="1"/>
</dbReference>
<keyword evidence="5" id="KW-1133">Transmembrane helix</keyword>
<dbReference type="AlphaFoldDB" id="A0A197JNZ9"/>
<reference evidence="7 8" key="1">
    <citation type="submission" date="2016-05" db="EMBL/GenBank/DDBJ databases">
        <title>Genome sequencing reveals origins of a unique bacterial endosymbiosis in the earliest lineages of terrestrial Fungi.</title>
        <authorList>
            <consortium name="DOE Joint Genome Institute"/>
            <person name="Uehling J."/>
            <person name="Gryganskyi A."/>
            <person name="Hameed K."/>
            <person name="Tschaplinski T."/>
            <person name="Misztal P."/>
            <person name="Wu S."/>
            <person name="Desiro A."/>
            <person name="Vande Pol N."/>
            <person name="Du Z.-Y."/>
            <person name="Zienkiewicz A."/>
            <person name="Zienkiewicz K."/>
            <person name="Morin E."/>
            <person name="Tisserant E."/>
            <person name="Splivallo R."/>
            <person name="Hainaut M."/>
            <person name="Henrissat B."/>
            <person name="Ohm R."/>
            <person name="Kuo A."/>
            <person name="Yan J."/>
            <person name="Lipzen A."/>
            <person name="Nolan M."/>
            <person name="Labutti K."/>
            <person name="Barry K."/>
            <person name="Goldstein A."/>
            <person name="Labbe J."/>
            <person name="Schadt C."/>
            <person name="Tuskan G."/>
            <person name="Grigoriev I."/>
            <person name="Martin F."/>
            <person name="Vilgalys R."/>
            <person name="Bonito G."/>
        </authorList>
    </citation>
    <scope>NUCLEOTIDE SEQUENCE [LARGE SCALE GENOMIC DNA]</scope>
    <source>
        <strain evidence="7 8">AG-77</strain>
    </source>
</reference>
<dbReference type="Gene3D" id="3.30.479.20">
    <property type="entry name" value="Elongation factor Ts, dimerisation domain"/>
    <property type="match status" value="1"/>
</dbReference>
<dbReference type="HAMAP" id="MF_00050">
    <property type="entry name" value="EF_Ts"/>
    <property type="match status" value="1"/>
</dbReference>
<keyword evidence="4" id="KW-0496">Mitochondrion</keyword>
<dbReference type="InterPro" id="IPR001816">
    <property type="entry name" value="Transl_elong_EFTs/EF1B"/>
</dbReference>
<dbReference type="InterPro" id="IPR009060">
    <property type="entry name" value="UBA-like_sf"/>
</dbReference>
<dbReference type="OrthoDB" id="277235at2759"/>
<keyword evidence="5" id="KW-0472">Membrane</keyword>
<evidence type="ECO:0000256" key="5">
    <source>
        <dbReference type="SAM" id="Phobius"/>
    </source>
</evidence>
<dbReference type="GO" id="GO:0070125">
    <property type="term" value="P:mitochondrial translational elongation"/>
    <property type="evidence" value="ECO:0007669"/>
    <property type="project" value="TreeGrafter"/>
</dbReference>
<dbReference type="Proteomes" id="UP000078512">
    <property type="component" value="Unassembled WGS sequence"/>
</dbReference>
<protein>
    <recommendedName>
        <fullName evidence="4">Elongation factor Ts, mitochondrial</fullName>
        <shortName evidence="4">EF-Ts</shortName>
        <shortName evidence="4">EF-TsMt</shortName>
    </recommendedName>
</protein>
<evidence type="ECO:0000259" key="6">
    <source>
        <dbReference type="Pfam" id="PF00889"/>
    </source>
</evidence>
<dbReference type="InterPro" id="IPR014039">
    <property type="entry name" value="Transl_elong_EFTs/EF1B_dimer"/>
</dbReference>
<dbReference type="STRING" id="1314771.A0A197JNZ9"/>
<dbReference type="PROSITE" id="PS01127">
    <property type="entry name" value="EF_TS_2"/>
    <property type="match status" value="1"/>
</dbReference>
<accession>A0A197JNZ9</accession>
<comment type="function">
    <text evidence="4">Associates with the EF-Tu.GDP complex and induces the exchange of GDP to GTP. It remains bound to the aminoacyl-tRNA.EF-Tu.GTP complex up to the GTP hydrolysis stage on the ribosome.</text>
</comment>
<evidence type="ECO:0000313" key="7">
    <source>
        <dbReference type="EMBL" id="OAQ26885.1"/>
    </source>
</evidence>
<evidence type="ECO:0000256" key="4">
    <source>
        <dbReference type="HAMAP-Rule" id="MF_03135"/>
    </source>
</evidence>
<comment type="subcellular location">
    <subcellularLocation>
        <location evidence="4">Mitochondrion</location>
    </subcellularLocation>
</comment>
<evidence type="ECO:0000313" key="8">
    <source>
        <dbReference type="Proteomes" id="UP000078512"/>
    </source>
</evidence>
<dbReference type="PANTHER" id="PTHR11741:SF0">
    <property type="entry name" value="ELONGATION FACTOR TS, MITOCHONDRIAL"/>
    <property type="match status" value="1"/>
</dbReference>
<keyword evidence="8" id="KW-1185">Reference proteome</keyword>
<dbReference type="PANTHER" id="PTHR11741">
    <property type="entry name" value="ELONGATION FACTOR TS"/>
    <property type="match status" value="1"/>
</dbReference>
<dbReference type="InterPro" id="IPR018101">
    <property type="entry name" value="Transl_elong_Ts_CS"/>
</dbReference>
<gene>
    <name evidence="4" type="primary">TSF1</name>
    <name evidence="7" type="ORF">K457DRAFT_670197</name>
</gene>